<gene>
    <name evidence="5" type="ORF">D6D85_03345</name>
</gene>
<dbReference type="Proteomes" id="UP000277582">
    <property type="component" value="Unassembled WGS sequence"/>
</dbReference>
<dbReference type="InterPro" id="IPR014001">
    <property type="entry name" value="Helicase_ATP-bd"/>
</dbReference>
<protein>
    <submittedName>
        <fullName evidence="5">DEAD/DEAH box helicase</fullName>
    </submittedName>
</protein>
<comment type="caution">
    <text evidence="5">The sequence shown here is derived from an EMBL/GenBank/DDBJ whole genome shotgun (WGS) entry which is preliminary data.</text>
</comment>
<dbReference type="PANTHER" id="PTHR47962:SF5">
    <property type="entry name" value="ATP-DEPENDENT HELICASE LHR-RELATED"/>
    <property type="match status" value="1"/>
</dbReference>
<evidence type="ECO:0000313" key="5">
    <source>
        <dbReference type="EMBL" id="RSN76927.1"/>
    </source>
</evidence>
<dbReference type="OrthoDB" id="33870at2157"/>
<dbReference type="GO" id="GO:0003677">
    <property type="term" value="F:DNA binding"/>
    <property type="evidence" value="ECO:0007669"/>
    <property type="project" value="TreeGrafter"/>
</dbReference>
<sequence length="523" mass="59573">MTETQSELKRSLKNVWFTFFSRYGKLFPIQEKAIPVVLGGKNAVIVSPTASGKTEAVVAPLIERFLSEGWEGLAILYISPTRALVNDVYYRLKDQLAELNVSLLMRTGDKPSFNPNKLPNFLITTPESLDSLLCRYPASFRGVRAVILDDIHLIDGTYRGDQVRILLKRLKFITERDFNVYILSATVYDPWKMGSRYMENFEVIQSPGQRELDYTLVGSLEEVFNYAREEGLRKLLVFCNKRAEVERLADECSKLWGRNYVVVHHGSLSKQVREEAEDFMRETRYGVCIATMTLEVGIDIGDIDAVVLAEVPWNISSLLQRIGRGNRRTGRCRVFAIFRSENERLLLEEMLKAAKEGHLGYEEYSPDLSVVVQQIFSSLYANPGGLYTDYFNKLFDGFCTKSELRDIINHLINVGLIEKTDNKIYATTKIMDLGEKGKIHSNIPQLKGMKVVDESSGKTIGEIQYPLDSDVFVLAGKVWRITKVVESESKIYVKQEKISAIAASFKAHRSRGCFHRFLPEHLK</sequence>
<dbReference type="GO" id="GO:0016887">
    <property type="term" value="F:ATP hydrolysis activity"/>
    <property type="evidence" value="ECO:0007669"/>
    <property type="project" value="TreeGrafter"/>
</dbReference>
<accession>A0A3R9PZ54</accession>
<dbReference type="EMBL" id="RCOS01000049">
    <property type="protein sequence ID" value="RSN76927.1"/>
    <property type="molecule type" value="Genomic_DNA"/>
</dbReference>
<dbReference type="GO" id="GO:0004386">
    <property type="term" value="F:helicase activity"/>
    <property type="evidence" value="ECO:0007669"/>
    <property type="project" value="UniProtKB-KW"/>
</dbReference>
<proteinExistence type="predicted"/>
<dbReference type="Gene3D" id="3.40.50.300">
    <property type="entry name" value="P-loop containing nucleotide triphosphate hydrolases"/>
    <property type="match status" value="2"/>
</dbReference>
<feature type="domain" description="Helicase C-terminal" evidence="4">
    <location>
        <begin position="219"/>
        <end position="369"/>
    </location>
</feature>
<keyword evidence="5" id="KW-0378">Hydrolase</keyword>
<evidence type="ECO:0000256" key="2">
    <source>
        <dbReference type="ARBA" id="ARBA00022840"/>
    </source>
</evidence>
<dbReference type="PROSITE" id="PS51194">
    <property type="entry name" value="HELICASE_CTER"/>
    <property type="match status" value="1"/>
</dbReference>
<keyword evidence="5" id="KW-0347">Helicase</keyword>
<dbReference type="InterPro" id="IPR011545">
    <property type="entry name" value="DEAD/DEAH_box_helicase_dom"/>
</dbReference>
<feature type="domain" description="Helicase ATP-binding" evidence="3">
    <location>
        <begin position="34"/>
        <end position="205"/>
    </location>
</feature>
<evidence type="ECO:0000259" key="4">
    <source>
        <dbReference type="PROSITE" id="PS51194"/>
    </source>
</evidence>
<dbReference type="GO" id="GO:0140097">
    <property type="term" value="F:catalytic activity, acting on DNA"/>
    <property type="evidence" value="ECO:0007669"/>
    <property type="project" value="UniProtKB-ARBA"/>
</dbReference>
<dbReference type="PANTHER" id="PTHR47962">
    <property type="entry name" value="ATP-DEPENDENT HELICASE LHR-RELATED-RELATED"/>
    <property type="match status" value="1"/>
</dbReference>
<dbReference type="Pfam" id="PF00270">
    <property type="entry name" value="DEAD"/>
    <property type="match status" value="1"/>
</dbReference>
<dbReference type="PROSITE" id="PS51192">
    <property type="entry name" value="HELICASE_ATP_BIND_1"/>
    <property type="match status" value="1"/>
</dbReference>
<dbReference type="InterPro" id="IPR001650">
    <property type="entry name" value="Helicase_C-like"/>
</dbReference>
<keyword evidence="2" id="KW-0067">ATP-binding</keyword>
<dbReference type="GO" id="GO:0005524">
    <property type="term" value="F:ATP binding"/>
    <property type="evidence" value="ECO:0007669"/>
    <property type="project" value="UniProtKB-KW"/>
</dbReference>
<keyword evidence="6" id="KW-1185">Reference proteome</keyword>
<keyword evidence="1" id="KW-0547">Nucleotide-binding</keyword>
<dbReference type="AlphaFoldDB" id="A0A3R9PZ54"/>
<evidence type="ECO:0000259" key="3">
    <source>
        <dbReference type="PROSITE" id="PS51192"/>
    </source>
</evidence>
<dbReference type="SUPFAM" id="SSF52540">
    <property type="entry name" value="P-loop containing nucleoside triphosphate hydrolases"/>
    <property type="match status" value="1"/>
</dbReference>
<dbReference type="RefSeq" id="WP_125670635.1">
    <property type="nucleotide sequence ID" value="NZ_RCOS01000049.1"/>
</dbReference>
<dbReference type="SMART" id="SM00487">
    <property type="entry name" value="DEXDc"/>
    <property type="match status" value="1"/>
</dbReference>
<dbReference type="Pfam" id="PF00271">
    <property type="entry name" value="Helicase_C"/>
    <property type="match status" value="1"/>
</dbReference>
<organism evidence="5 6">
    <name type="scientific">Candidatus Methanodesulfokora washburnensis</name>
    <dbReference type="NCBI Taxonomy" id="2478471"/>
    <lineage>
        <taxon>Archaea</taxon>
        <taxon>Thermoproteota</taxon>
        <taxon>Candidatus Korarchaeia</taxon>
        <taxon>Candidatus Korarchaeia incertae sedis</taxon>
        <taxon>Candidatus Methanodesulfokora</taxon>
    </lineage>
</organism>
<dbReference type="InterPro" id="IPR027417">
    <property type="entry name" value="P-loop_NTPase"/>
</dbReference>
<evidence type="ECO:0000313" key="6">
    <source>
        <dbReference type="Proteomes" id="UP000277582"/>
    </source>
</evidence>
<evidence type="ECO:0000256" key="1">
    <source>
        <dbReference type="ARBA" id="ARBA00022741"/>
    </source>
</evidence>
<dbReference type="SMART" id="SM00490">
    <property type="entry name" value="HELICc"/>
    <property type="match status" value="1"/>
</dbReference>
<dbReference type="InterPro" id="IPR052511">
    <property type="entry name" value="ATP-dep_Helicase"/>
</dbReference>
<name>A0A3R9PZ54_9CREN</name>
<reference evidence="5 6" key="1">
    <citation type="submission" date="2018-10" db="EMBL/GenBank/DDBJ databases">
        <title>Co-occurring genomic capacity for anaerobic methane metabolism and dissimilatory sulfite reduction discovered in the Korarchaeota.</title>
        <authorList>
            <person name="Mckay L.J."/>
            <person name="Dlakic M."/>
            <person name="Fields M.W."/>
            <person name="Delmont T.O."/>
            <person name="Eren A.M."/>
            <person name="Jay Z.J."/>
            <person name="Klingelsmith K.B."/>
            <person name="Rusch D.B."/>
            <person name="Inskeep W.P."/>
        </authorList>
    </citation>
    <scope>NUCLEOTIDE SEQUENCE [LARGE SCALE GENOMIC DNA]</scope>
    <source>
        <strain evidence="5 6">MDKW</strain>
    </source>
</reference>